<dbReference type="PATRIC" id="fig|171383.3.peg.2622"/>
<accession>A0A0M0HY93</accession>
<feature type="transmembrane region" description="Helical" evidence="1">
    <location>
        <begin position="57"/>
        <end position="77"/>
    </location>
</feature>
<evidence type="ECO:0000313" key="2">
    <source>
        <dbReference type="EMBL" id="KOO07044.1"/>
    </source>
</evidence>
<dbReference type="STRING" id="171383.AKJ31_12835"/>
<gene>
    <name evidence="2" type="ORF">AKJ31_12835</name>
</gene>
<keyword evidence="1" id="KW-0472">Membrane</keyword>
<keyword evidence="3" id="KW-1185">Reference proteome</keyword>
<feature type="transmembrane region" description="Helical" evidence="1">
    <location>
        <begin position="20"/>
        <end position="37"/>
    </location>
</feature>
<evidence type="ECO:0000313" key="3">
    <source>
        <dbReference type="Proteomes" id="UP000037530"/>
    </source>
</evidence>
<dbReference type="Proteomes" id="UP000037530">
    <property type="component" value="Unassembled WGS sequence"/>
</dbReference>
<name>A0A0M0HY93_9VIBR</name>
<keyword evidence="1" id="KW-1133">Transmembrane helix</keyword>
<dbReference type="EMBL" id="LHPI01000012">
    <property type="protein sequence ID" value="KOO07044.1"/>
    <property type="molecule type" value="Genomic_DNA"/>
</dbReference>
<proteinExistence type="predicted"/>
<feature type="transmembrane region" description="Helical" evidence="1">
    <location>
        <begin position="84"/>
        <end position="105"/>
    </location>
</feature>
<dbReference type="OrthoDB" id="6314776at2"/>
<reference evidence="3" key="1">
    <citation type="submission" date="2015-08" db="EMBL/GenBank/DDBJ databases">
        <title>Vibrio galatheae sp. nov., a novel member of the Vibrionaceae family isolated from the Solomon Islands.</title>
        <authorList>
            <person name="Giubergia S."/>
            <person name="Machado H."/>
            <person name="Mateiu R.V."/>
            <person name="Gram L."/>
        </authorList>
    </citation>
    <scope>NUCLEOTIDE SEQUENCE [LARGE SCALE GENOMIC DNA]</scope>
    <source>
        <strain evidence="3">DSM 19134</strain>
    </source>
</reference>
<dbReference type="RefSeq" id="WP_053409505.1">
    <property type="nucleotide sequence ID" value="NZ_DAIPHI010000072.1"/>
</dbReference>
<feature type="transmembrane region" description="Helical" evidence="1">
    <location>
        <begin position="117"/>
        <end position="137"/>
    </location>
</feature>
<organism evidence="2 3">
    <name type="scientific">Vibrio hepatarius</name>
    <dbReference type="NCBI Taxonomy" id="171383"/>
    <lineage>
        <taxon>Bacteria</taxon>
        <taxon>Pseudomonadati</taxon>
        <taxon>Pseudomonadota</taxon>
        <taxon>Gammaproteobacteria</taxon>
        <taxon>Vibrionales</taxon>
        <taxon>Vibrionaceae</taxon>
        <taxon>Vibrio</taxon>
        <taxon>Vibrio oreintalis group</taxon>
    </lineage>
</organism>
<evidence type="ECO:0000256" key="1">
    <source>
        <dbReference type="SAM" id="Phobius"/>
    </source>
</evidence>
<dbReference type="Pfam" id="PF11143">
    <property type="entry name" value="DUF2919"/>
    <property type="match status" value="1"/>
</dbReference>
<keyword evidence="1" id="KW-0812">Transmembrane</keyword>
<sequence>MRYSLEQYDKHGFLKAPKWLWLGWLFMAKAWVVFVVAGASRESGSKILTIVYPDHSMLYLGLAMGLPSIALMWLISLRSPERKWVNWIVSWGKPVTLLTVASQFSQSLYHVYLEHGAFSWVNGMTLVALLWFGIYVLQSRSVRDSLKTPALA</sequence>
<comment type="caution">
    <text evidence="2">The sequence shown here is derived from an EMBL/GenBank/DDBJ whole genome shotgun (WGS) entry which is preliminary data.</text>
</comment>
<protein>
    <recommendedName>
        <fullName evidence="4">DUF2919 domain-containing protein</fullName>
    </recommendedName>
</protein>
<evidence type="ECO:0008006" key="4">
    <source>
        <dbReference type="Google" id="ProtNLM"/>
    </source>
</evidence>
<dbReference type="InterPro" id="IPR021318">
    <property type="entry name" value="DUF2919"/>
</dbReference>
<dbReference type="AlphaFoldDB" id="A0A0M0HY93"/>